<evidence type="ECO:0000259" key="5">
    <source>
        <dbReference type="Pfam" id="PF00288"/>
    </source>
</evidence>
<evidence type="ECO:0000256" key="4">
    <source>
        <dbReference type="ARBA" id="ARBA00022840"/>
    </source>
</evidence>
<dbReference type="GO" id="GO:0016301">
    <property type="term" value="F:kinase activity"/>
    <property type="evidence" value="ECO:0007669"/>
    <property type="project" value="UniProtKB-KW"/>
</dbReference>
<dbReference type="InterPro" id="IPR006204">
    <property type="entry name" value="GHMP_kinase_N_dom"/>
</dbReference>
<dbReference type="Gene3D" id="3.30.230.120">
    <property type="match status" value="1"/>
</dbReference>
<dbReference type="GO" id="GO:0005524">
    <property type="term" value="F:ATP binding"/>
    <property type="evidence" value="ECO:0007669"/>
    <property type="project" value="UniProtKB-KW"/>
</dbReference>
<keyword evidence="2" id="KW-0547">Nucleotide-binding</keyword>
<evidence type="ECO:0000256" key="3">
    <source>
        <dbReference type="ARBA" id="ARBA00022777"/>
    </source>
</evidence>
<evidence type="ECO:0000313" key="6">
    <source>
        <dbReference type="EMBL" id="SVD23917.1"/>
    </source>
</evidence>
<reference evidence="6" key="1">
    <citation type="submission" date="2018-05" db="EMBL/GenBank/DDBJ databases">
        <authorList>
            <person name="Lanie J.A."/>
            <person name="Ng W.-L."/>
            <person name="Kazmierczak K.M."/>
            <person name="Andrzejewski T.M."/>
            <person name="Davidsen T.M."/>
            <person name="Wayne K.J."/>
            <person name="Tettelin H."/>
            <person name="Glass J.I."/>
            <person name="Rusch D."/>
            <person name="Podicherti R."/>
            <person name="Tsui H.-C.T."/>
            <person name="Winkler M.E."/>
        </authorList>
    </citation>
    <scope>NUCLEOTIDE SEQUENCE</scope>
</reference>
<keyword evidence="1" id="KW-0808">Transferase</keyword>
<dbReference type="AlphaFoldDB" id="A0A382TQT4"/>
<protein>
    <recommendedName>
        <fullName evidence="5">GHMP kinase N-terminal domain-containing protein</fullName>
    </recommendedName>
</protein>
<keyword evidence="4" id="KW-0067">ATP-binding</keyword>
<sequence>MIITRTPFRVTLGGGGTDLPSYFSKYGGFIFSFALDKYMFIYVNRPIVDDLIRIKYSKSETVVSLKEVEHDIARSCMEKTGIAKGLEITSMADIPAGSGLGSSSTYTVGLLNALHTMKRDYVSLNDLAEEACYIEIDKLKKPMGKQDQYLAAF</sequence>
<gene>
    <name evidence="6" type="ORF">METZ01_LOCUS376771</name>
</gene>
<proteinExistence type="predicted"/>
<feature type="domain" description="GHMP kinase N-terminal" evidence="5">
    <location>
        <begin position="72"/>
        <end position="152"/>
    </location>
</feature>
<dbReference type="InterPro" id="IPR020568">
    <property type="entry name" value="Ribosomal_Su5_D2-typ_SF"/>
</dbReference>
<dbReference type="InterPro" id="IPR006203">
    <property type="entry name" value="GHMP_knse_ATP-bd_CS"/>
</dbReference>
<organism evidence="6">
    <name type="scientific">marine metagenome</name>
    <dbReference type="NCBI Taxonomy" id="408172"/>
    <lineage>
        <taxon>unclassified sequences</taxon>
        <taxon>metagenomes</taxon>
        <taxon>ecological metagenomes</taxon>
    </lineage>
</organism>
<dbReference type="InterPro" id="IPR001174">
    <property type="entry name" value="HddA/FKP"/>
</dbReference>
<dbReference type="SUPFAM" id="SSF54211">
    <property type="entry name" value="Ribosomal protein S5 domain 2-like"/>
    <property type="match status" value="1"/>
</dbReference>
<keyword evidence="3" id="KW-0418">Kinase</keyword>
<evidence type="ECO:0000256" key="1">
    <source>
        <dbReference type="ARBA" id="ARBA00022679"/>
    </source>
</evidence>
<accession>A0A382TQT4</accession>
<dbReference type="Pfam" id="PF00288">
    <property type="entry name" value="GHMP_kinases_N"/>
    <property type="match status" value="1"/>
</dbReference>
<evidence type="ECO:0000256" key="2">
    <source>
        <dbReference type="ARBA" id="ARBA00022741"/>
    </source>
</evidence>
<dbReference type="PROSITE" id="PS00627">
    <property type="entry name" value="GHMP_KINASES_ATP"/>
    <property type="match status" value="1"/>
</dbReference>
<dbReference type="EMBL" id="UINC01138152">
    <property type="protein sequence ID" value="SVD23917.1"/>
    <property type="molecule type" value="Genomic_DNA"/>
</dbReference>
<name>A0A382TQT4_9ZZZZ</name>
<feature type="non-terminal residue" evidence="6">
    <location>
        <position position="153"/>
    </location>
</feature>
<dbReference type="PRINTS" id="PR00960">
    <property type="entry name" value="LMBPPROTEIN"/>
</dbReference>